<dbReference type="PANTHER" id="PTHR36182">
    <property type="entry name" value="PROTEIN, PUTATIVE (AFU_ORTHOLOGUE AFUA_6G10930)-RELATED"/>
    <property type="match status" value="1"/>
</dbReference>
<dbReference type="Proteomes" id="UP001172684">
    <property type="component" value="Unassembled WGS sequence"/>
</dbReference>
<evidence type="ECO:0000256" key="1">
    <source>
        <dbReference type="SAM" id="SignalP"/>
    </source>
</evidence>
<evidence type="ECO:0000313" key="3">
    <source>
        <dbReference type="Proteomes" id="UP001172684"/>
    </source>
</evidence>
<dbReference type="PANTHER" id="PTHR36182:SF1">
    <property type="entry name" value="PROTEIN, PUTATIVE (AFU_ORTHOLOGUE AFUA_6G10930)-RELATED"/>
    <property type="match status" value="1"/>
</dbReference>
<proteinExistence type="predicted"/>
<gene>
    <name evidence="2" type="ORF">H2201_005102</name>
</gene>
<reference evidence="2" key="1">
    <citation type="submission" date="2022-10" db="EMBL/GenBank/DDBJ databases">
        <title>Culturing micro-colonial fungi from biological soil crusts in the Mojave desert and describing Neophaeococcomyces mojavensis, and introducing the new genera and species Taxawa tesnikishii.</title>
        <authorList>
            <person name="Kurbessoian T."/>
            <person name="Stajich J.E."/>
        </authorList>
    </citation>
    <scope>NUCLEOTIDE SEQUENCE</scope>
    <source>
        <strain evidence="2">TK_1</strain>
    </source>
</reference>
<keyword evidence="3" id="KW-1185">Reference proteome</keyword>
<organism evidence="2 3">
    <name type="scientific">Coniosporium apollinis</name>
    <dbReference type="NCBI Taxonomy" id="61459"/>
    <lineage>
        <taxon>Eukaryota</taxon>
        <taxon>Fungi</taxon>
        <taxon>Dikarya</taxon>
        <taxon>Ascomycota</taxon>
        <taxon>Pezizomycotina</taxon>
        <taxon>Dothideomycetes</taxon>
        <taxon>Dothideomycetes incertae sedis</taxon>
        <taxon>Coniosporium</taxon>
    </lineage>
</organism>
<evidence type="ECO:0000313" key="2">
    <source>
        <dbReference type="EMBL" id="KAJ9664590.1"/>
    </source>
</evidence>
<dbReference type="Gene3D" id="2.70.50.70">
    <property type="match status" value="1"/>
</dbReference>
<dbReference type="EMBL" id="JAPDRL010000036">
    <property type="protein sequence ID" value="KAJ9664590.1"/>
    <property type="molecule type" value="Genomic_DNA"/>
</dbReference>
<sequence>MGYFGLLVTAGTLLRLAQSHMFMGNPPPFRWREVQDIEELGMPLNGFPGRYGQQPFPCKGHHLDIDGPGGIPGATWRAGELVTIQLFDSTNTTGATMNNTHGTVHSGGSCQIAFSYDKGGTWVVVQSYEGDCPRVREDLKGQVTNLQDANQDFTFKVPETFPSGERVIVAWTWINASGHKEYYMSCSSVTIEGAGEPTTVTPQGPPLLIANLQADANNAPENDPLWSKCHSNEETSVVFPQRFGGLNPIVRAEKVLKFEDFPARDDPACASDNADTLAALRHGFNTSTTELEVIQSAAPAPSPQPSSPSSSRAHHVTAEIGVILLSTAFLCIVGRFV</sequence>
<keyword evidence="1" id="KW-0732">Signal</keyword>
<feature type="chain" id="PRO_5046852018" description="Chitin-binding type-4 domain-containing protein" evidence="1">
    <location>
        <begin position="20"/>
        <end position="337"/>
    </location>
</feature>
<name>A0ABQ9NX74_9PEZI</name>
<accession>A0ABQ9NX74</accession>
<feature type="signal peptide" evidence="1">
    <location>
        <begin position="1"/>
        <end position="19"/>
    </location>
</feature>
<comment type="caution">
    <text evidence="2">The sequence shown here is derived from an EMBL/GenBank/DDBJ whole genome shotgun (WGS) entry which is preliminary data.</text>
</comment>
<evidence type="ECO:0008006" key="4">
    <source>
        <dbReference type="Google" id="ProtNLM"/>
    </source>
</evidence>
<protein>
    <recommendedName>
        <fullName evidence="4">Chitin-binding type-4 domain-containing protein</fullName>
    </recommendedName>
</protein>